<dbReference type="WBParaSite" id="HDID_0000990701-mRNA-1">
    <property type="protein sequence ID" value="HDID_0000990701-mRNA-1"/>
    <property type="gene ID" value="HDID_0000990701"/>
</dbReference>
<dbReference type="InterPro" id="IPR051561">
    <property type="entry name" value="FRAS1_ECM"/>
</dbReference>
<evidence type="ECO:0000313" key="6">
    <source>
        <dbReference type="EMBL" id="VDL62324.1"/>
    </source>
</evidence>
<evidence type="ECO:0000313" key="7">
    <source>
        <dbReference type="Proteomes" id="UP000274504"/>
    </source>
</evidence>
<dbReference type="InterPro" id="IPR038081">
    <property type="entry name" value="CalX-like_sf"/>
</dbReference>
<dbReference type="CDD" id="cd00037">
    <property type="entry name" value="CLECT"/>
    <property type="match status" value="1"/>
</dbReference>
<keyword evidence="2" id="KW-0677">Repeat</keyword>
<gene>
    <name evidence="6" type="ORF">HDID_LOCUS9905</name>
</gene>
<dbReference type="EMBL" id="UYSG01011438">
    <property type="protein sequence ID" value="VDL62324.1"/>
    <property type="molecule type" value="Genomic_DNA"/>
</dbReference>
<dbReference type="GO" id="GO:0009653">
    <property type="term" value="P:anatomical structure morphogenesis"/>
    <property type="evidence" value="ECO:0007669"/>
    <property type="project" value="TreeGrafter"/>
</dbReference>
<evidence type="ECO:0000256" key="3">
    <source>
        <dbReference type="ARBA" id="ARBA00023180"/>
    </source>
</evidence>
<name>A0A158QG32_HYMDI</name>
<dbReference type="PANTHER" id="PTHR45739:SF11">
    <property type="entry name" value="FRAS1-RELATED EXTRACELLULAR MATRIX PROTEIN 1-LIKE ISOFORM X1"/>
    <property type="match status" value="1"/>
</dbReference>
<evidence type="ECO:0000313" key="8">
    <source>
        <dbReference type="WBParaSite" id="HDID_0000990701-mRNA-1"/>
    </source>
</evidence>
<protein>
    <submittedName>
        <fullName evidence="8">C-type lectin domain-containing protein</fullName>
    </submittedName>
</protein>
<evidence type="ECO:0000259" key="5">
    <source>
        <dbReference type="PROSITE" id="PS50041"/>
    </source>
</evidence>
<evidence type="ECO:0000256" key="4">
    <source>
        <dbReference type="PROSITE-ProRule" id="PRU01201"/>
    </source>
</evidence>
<reference evidence="8" key="1">
    <citation type="submission" date="2016-04" db="UniProtKB">
        <authorList>
            <consortium name="WormBaseParasite"/>
        </authorList>
    </citation>
    <scope>IDENTIFICATION</scope>
</reference>
<dbReference type="Proteomes" id="UP000274504">
    <property type="component" value="Unassembled WGS sequence"/>
</dbReference>
<dbReference type="STRING" id="6216.A0A158QG32"/>
<accession>A0A158QG32</accession>
<dbReference type="OrthoDB" id="430044at2759"/>
<keyword evidence="1" id="KW-0732">Signal</keyword>
<dbReference type="Pfam" id="PF00059">
    <property type="entry name" value="Lectin_C"/>
    <property type="match status" value="1"/>
</dbReference>
<dbReference type="PANTHER" id="PTHR45739">
    <property type="entry name" value="MATRIX PROTEIN, PUTATIVE-RELATED"/>
    <property type="match status" value="1"/>
</dbReference>
<feature type="domain" description="C-type lectin" evidence="5">
    <location>
        <begin position="2148"/>
        <end position="2238"/>
    </location>
</feature>
<dbReference type="Pfam" id="PF16184">
    <property type="entry name" value="Cadherin_3"/>
    <property type="match status" value="2"/>
</dbReference>
<dbReference type="Gene3D" id="3.10.100.10">
    <property type="entry name" value="Mannose-Binding Protein A, subunit A"/>
    <property type="match status" value="1"/>
</dbReference>
<dbReference type="SMART" id="SM00034">
    <property type="entry name" value="CLECT"/>
    <property type="match status" value="1"/>
</dbReference>
<dbReference type="SUPFAM" id="SSF141072">
    <property type="entry name" value="CalX-like"/>
    <property type="match status" value="1"/>
</dbReference>
<dbReference type="InterPro" id="IPR016186">
    <property type="entry name" value="C-type_lectin-like/link_sf"/>
</dbReference>
<dbReference type="Gene3D" id="2.60.40.2030">
    <property type="match status" value="1"/>
</dbReference>
<feature type="repeat" description="CSPG" evidence="4">
    <location>
        <begin position="1121"/>
        <end position="1220"/>
    </location>
</feature>
<dbReference type="InterPro" id="IPR016187">
    <property type="entry name" value="CTDL_fold"/>
</dbReference>
<dbReference type="InterPro" id="IPR039005">
    <property type="entry name" value="CSPG_rpt"/>
</dbReference>
<proteinExistence type="predicted"/>
<organism evidence="8">
    <name type="scientific">Hymenolepis diminuta</name>
    <name type="common">Rat tapeworm</name>
    <dbReference type="NCBI Taxonomy" id="6216"/>
    <lineage>
        <taxon>Eukaryota</taxon>
        <taxon>Metazoa</taxon>
        <taxon>Spiralia</taxon>
        <taxon>Lophotrochozoa</taxon>
        <taxon>Platyhelminthes</taxon>
        <taxon>Cestoda</taxon>
        <taxon>Eucestoda</taxon>
        <taxon>Cyclophyllidea</taxon>
        <taxon>Hymenolepididae</taxon>
        <taxon>Hymenolepis</taxon>
    </lineage>
</organism>
<reference evidence="6 7" key="2">
    <citation type="submission" date="2018-11" db="EMBL/GenBank/DDBJ databases">
        <authorList>
            <consortium name="Pathogen Informatics"/>
        </authorList>
    </citation>
    <scope>NUCLEOTIDE SEQUENCE [LARGE SCALE GENOMIC DNA]</scope>
</reference>
<dbReference type="PROSITE" id="PS50041">
    <property type="entry name" value="C_TYPE_LECTIN_2"/>
    <property type="match status" value="1"/>
</dbReference>
<sequence length="2326" mass="263127">MNQEDLDDKALLRSFRIKKFDCSFRDGDVRYYHEGNPLLNMDTIRLTVFFFRNNHSTFQTVYIPVDVLDPPKNQDDFTVDHTLPRCRIRGPLELNVKSVKAASQSLSFSVIKIDYNPDEEECYLAFTRPDIQLPGSQNRLELQTGRPQVTPWWESNSGLWTPRLGRPPASGPAIGASRRWPIFGHIVAAAFNRTAVDHFEHECREALLKGYRYLHRKPDSPETDYVPLQVTIYKKLPGGDREFVTRESKYIKVNISGARKLEPPVIRIFRQVNLTHIGGSFSVLPKDCIHVVNPNVEDLLEVNITKVEGPLYAQLVNLRDPTQAVLSFRIAELRKGLIALQLLNYAEMLEKVFTLTLVAIDPFMQVSEPVNLRLVSRLQPVFSNRLLGSTLGMKPFVFQVFSLPLLSYTGAVSIVQKHNLQVVGYIDESMVRFQVLANKEEEDYFKLSNVTGTGGGHLQLKGMSLVGSKSLGGYWTLNEIAGQQLVYAHPGSLNPSVDRFRLRPSLDVAKIGAYSRLISRRRRRRNAGVSESELELPVRIVRLYDNARENALKQGVNIHLLQGDIHCFISEELINSATLEAARSDFLDMKFDVKCHPTQGHLVRRSSLLQVPDGNSTEGNRKDPLTSLNEIDEDLEINSEYKGMQMSSISLMDLERGEICYLSLRRDSRTDTIELQLSGDSRFSKESIVVNILPKPKYQLTRRSDPTQSPMEVAESNNFAVLEPIHLRYVVRPTRQWLRSSAHNLVPLMPNSTGLIYKVTMQPRFVTPNGEKLEAGRLVSLSAMNAAQLEGDMALRPGLTNLLRELEPTGLSEFTQAQIDAGDIVYVPPTKDIGPSDQMVEFKYIVSATGIPPIGEETFRLKVLAEDNKKPLLKPQQVHRDGELVLDNDVLDLSDEDTYFDGLTLKLSKAPKYGNLFEMMQLQQEQLASNATEMENTTIATISPSVSRRKIVEGEEIPASLIIQGRLNYIQDGSNVKEDSFNITASDGHQVSDPLNLLIQIRPRILLEPTWNLLVNNSIIVEENSTVILHPSVFPALTPPPIGGPRFFVVVPPTKGKLLLDRRRKTAQFTTNDVANSRISYSHGPAEIGTKGKVDLVRIWDFKTGKIFSLNFTLLPVNSQPPILNALAPLQVKEGGSIVLNHQTITVRDPDTVDSKIKIKLVTHPKWGHLELQPQNLTSIGMTDFAFSAEDLTSGRVFYVNSRHQDGLESISDIFSIRAYDEKFPSKESTTIHVSIHPVNDEMPVVRLVEYFAVPLNGRRVLTPHLFSVSDKDVPRDVLEISFPQLPRFGHITVYWQHGEQYTITQASAPIAESYLGMMNLVYIQNGSVELPARDSFTVSVSDGLHVVKKSTQVLLRPENRYPPELRITSEGGLVLEGLAWRQLTSVLYVSDFDTSPEDLAIIIVKAPKLGQVERLQRQDVTGIPANEDLIEAAMEKYEAEIGEERKDSKNLMEGDRFTKRQLDSGRIYYTYIGEYTSTYVYDSITLSATDGQFESGPVDLPIRIRATKGRVNPMVQSQSSLNAEILDRSRADSDTLLSDAASEPWEIKEQKTESSTVYLDDFKVTVADVVEIQVGESRTLMAGEHIRIEPIGSMENSADTLASAHFQHLESEMSRRECVLLLRSNTSSNYSLTDFTYKDVTYGLIMLSAESCRNKSPKETVINLLLTIPSQRPISVKLPVKLTGELDNFPRPIIAIGQPLTVITDSDIPITLSHLQLTNPDMDPTKVYLYTKSGNLHRKYDCNLAVKVFSFYNIIHDDIVYHNQADDFNPIELFVINLNNLEVDFESDQVQRFIESLLLLSEPSPLMQYIRSDYPDRITAEPLSLQINIDELYSYVSSTSKIFSRAPSAEELTRVRSGEMGFFLTPKHLLSPKLSTVYLLDPQMHNRRIIINIKTGEIVTRFTQEDINRLRLALVIYSNPLQTKVTPVGIQKIRMEIGLNVGIIPIVSGSNYPENITLSVYWAQVGFDRKRYRICPSSGVLDLPLIRRGALKHRVEVYVGFDSASKLNGLEMELLSPKLVTFKADEILKQVRIRVNMNEKQNTDKSFFSVAVKAPSAAVLDTNSEATVIINQKVKCRNLPYFTAFNASKSSGEKTGHDKSRNRMSLHDWLITNTIPDSNALNKAYLKSMRRRRRTPTYTCDPGWTLYQSRCYRVYQEESKTWLEARDHCEKEHGYLASIPDSATNKWIKSLLNSQTKSFWIGLHKPVMNGGWIWHSMEQTNFTNWDSGFPRRLRGKRSLDERRRRLFRRQSSPSRKVHRAPITTWSSSAAYSLRRHSRSLYDGISPREGLRKVCVALESNRNMTWRNTPCIISPRLSFICMKNPN</sequence>
<dbReference type="InterPro" id="IPR001304">
    <property type="entry name" value="C-type_lectin-like"/>
</dbReference>
<evidence type="ECO:0000256" key="2">
    <source>
        <dbReference type="ARBA" id="ARBA00022737"/>
    </source>
</evidence>
<keyword evidence="3" id="KW-0325">Glycoprotein</keyword>
<dbReference type="PROSITE" id="PS51854">
    <property type="entry name" value="CSPG"/>
    <property type="match status" value="1"/>
</dbReference>
<dbReference type="SUPFAM" id="SSF56436">
    <property type="entry name" value="C-type lectin-like"/>
    <property type="match status" value="1"/>
</dbReference>
<evidence type="ECO:0000256" key="1">
    <source>
        <dbReference type="ARBA" id="ARBA00022729"/>
    </source>
</evidence>